<dbReference type="InterPro" id="IPR018654">
    <property type="entry name" value="YjhX_toxin"/>
</dbReference>
<dbReference type="Pfam" id="PF09857">
    <property type="entry name" value="YjhX_toxin"/>
    <property type="match status" value="1"/>
</dbReference>
<name>A0A371R819_9PROT</name>
<evidence type="ECO:0000256" key="1">
    <source>
        <dbReference type="HAMAP-Rule" id="MF_00827"/>
    </source>
</evidence>
<keyword evidence="3" id="KW-1185">Reference proteome</keyword>
<evidence type="ECO:0000313" key="2">
    <source>
        <dbReference type="EMBL" id="RFB01569.1"/>
    </source>
</evidence>
<dbReference type="OrthoDB" id="7204880at2"/>
<comment type="caution">
    <text evidence="2">The sequence shown here is derived from an EMBL/GenBank/DDBJ whole genome shotgun (WGS) entry which is preliminary data.</text>
</comment>
<dbReference type="FunCoup" id="A0A371R819">
    <property type="interactions" value="2"/>
</dbReference>
<dbReference type="NCBIfam" id="NF010240">
    <property type="entry name" value="PRK13687.1"/>
    <property type="match status" value="1"/>
</dbReference>
<dbReference type="AlphaFoldDB" id="A0A371R819"/>
<sequence>MNISKKEQRTLHVLARGGVIVVEKDERGKIIAVNCVSPEGWSLADCTLGIFRRLKRRGLIASSGGRPYQITYAGRIAVRPQLDNRA</sequence>
<proteinExistence type="inferred from homology"/>
<dbReference type="HAMAP" id="MF_00827">
    <property type="entry name" value="UPF0386"/>
    <property type="match status" value="1"/>
</dbReference>
<gene>
    <name evidence="2" type="ORF">DX908_14910</name>
</gene>
<accession>A0A371R819</accession>
<comment type="similarity">
    <text evidence="1">Belongs to the UPF0386 family.</text>
</comment>
<dbReference type="EMBL" id="QUQO01000002">
    <property type="protein sequence ID" value="RFB01569.1"/>
    <property type="molecule type" value="Genomic_DNA"/>
</dbReference>
<evidence type="ECO:0000313" key="3">
    <source>
        <dbReference type="Proteomes" id="UP000264589"/>
    </source>
</evidence>
<protein>
    <recommendedName>
        <fullName evidence="1">UPF0386 protein DX908_14910</fullName>
    </recommendedName>
</protein>
<organism evidence="2 3">
    <name type="scientific">Parvularcula marina</name>
    <dbReference type="NCBI Taxonomy" id="2292771"/>
    <lineage>
        <taxon>Bacteria</taxon>
        <taxon>Pseudomonadati</taxon>
        <taxon>Pseudomonadota</taxon>
        <taxon>Alphaproteobacteria</taxon>
        <taxon>Parvularculales</taxon>
        <taxon>Parvularculaceae</taxon>
        <taxon>Parvularcula</taxon>
    </lineage>
</organism>
<reference evidence="2 3" key="1">
    <citation type="submission" date="2018-08" db="EMBL/GenBank/DDBJ databases">
        <title>Parvularcula sp. SM1705, isolated from surface water of the South Sea China.</title>
        <authorList>
            <person name="Sun L."/>
        </authorList>
    </citation>
    <scope>NUCLEOTIDE SEQUENCE [LARGE SCALE GENOMIC DNA]</scope>
    <source>
        <strain evidence="2 3">SM1705</strain>
    </source>
</reference>
<dbReference type="Proteomes" id="UP000264589">
    <property type="component" value="Unassembled WGS sequence"/>
</dbReference>
<dbReference type="InParanoid" id="A0A371R819"/>